<dbReference type="CDD" id="cd01647">
    <property type="entry name" value="RT_LTR"/>
    <property type="match status" value="1"/>
</dbReference>
<reference evidence="15" key="1">
    <citation type="journal article" date="2019" name="Sci. Rep.">
        <title>Draft genome of Tanacetum cinerariifolium, the natural source of mosquito coil.</title>
        <authorList>
            <person name="Yamashiro T."/>
            <person name="Shiraishi A."/>
            <person name="Satake H."/>
            <person name="Nakayama K."/>
        </authorList>
    </citation>
    <scope>NUCLEOTIDE SEQUENCE</scope>
</reference>
<evidence type="ECO:0000256" key="12">
    <source>
        <dbReference type="SAM" id="MobiDB-lite"/>
    </source>
</evidence>
<keyword evidence="8" id="KW-0548">Nucleotidyltransferase</keyword>
<dbReference type="Gene3D" id="1.10.340.70">
    <property type="match status" value="1"/>
</dbReference>
<feature type="compositionally biased region" description="Basic residues" evidence="12">
    <location>
        <begin position="695"/>
        <end position="705"/>
    </location>
</feature>
<evidence type="ECO:0000256" key="4">
    <source>
        <dbReference type="ARBA" id="ARBA00022801"/>
    </source>
</evidence>
<keyword evidence="4" id="KW-0378">Hydrolase</keyword>
<dbReference type="InterPro" id="IPR050951">
    <property type="entry name" value="Retrovirus_Pol_polyprotein"/>
</dbReference>
<keyword evidence="10" id="KW-0233">DNA recombination</keyword>
<keyword evidence="11" id="KW-0511">Multifunctional enzyme</keyword>
<dbReference type="GO" id="GO:0046872">
    <property type="term" value="F:metal ion binding"/>
    <property type="evidence" value="ECO:0007669"/>
    <property type="project" value="UniProtKB-KW"/>
</dbReference>
<comment type="caution">
    <text evidence="15">The sequence shown here is derived from an EMBL/GenBank/DDBJ whole genome shotgun (WGS) entry which is preliminary data.</text>
</comment>
<dbReference type="Pfam" id="PF00385">
    <property type="entry name" value="Chromo"/>
    <property type="match status" value="1"/>
</dbReference>
<dbReference type="InterPro" id="IPR012337">
    <property type="entry name" value="RNaseH-like_sf"/>
</dbReference>
<proteinExistence type="predicted"/>
<dbReference type="InterPro" id="IPR016197">
    <property type="entry name" value="Chromo-like_dom_sf"/>
</dbReference>
<dbReference type="InterPro" id="IPR056924">
    <property type="entry name" value="SH3_Tf2-1"/>
</dbReference>
<dbReference type="GO" id="GO:0006310">
    <property type="term" value="P:DNA recombination"/>
    <property type="evidence" value="ECO:0007669"/>
    <property type="project" value="UniProtKB-KW"/>
</dbReference>
<accession>A0A6L2JAM0</accession>
<dbReference type="Pfam" id="PF24626">
    <property type="entry name" value="SH3_Tf2-1"/>
    <property type="match status" value="1"/>
</dbReference>
<dbReference type="SUPFAM" id="SSF56672">
    <property type="entry name" value="DNA/RNA polymerases"/>
    <property type="match status" value="1"/>
</dbReference>
<dbReference type="PROSITE" id="PS50878">
    <property type="entry name" value="RT_POL"/>
    <property type="match status" value="1"/>
</dbReference>
<dbReference type="InterPro" id="IPR041577">
    <property type="entry name" value="RT_RNaseH_2"/>
</dbReference>
<dbReference type="PROSITE" id="PS50013">
    <property type="entry name" value="CHROMO_2"/>
    <property type="match status" value="1"/>
</dbReference>
<name>A0A6L2JAM0_TANCI</name>
<dbReference type="EMBL" id="BKCJ010000478">
    <property type="protein sequence ID" value="GEU33567.1"/>
    <property type="molecule type" value="Genomic_DNA"/>
</dbReference>
<gene>
    <name evidence="15" type="ORF">Tci_005545</name>
</gene>
<evidence type="ECO:0000256" key="1">
    <source>
        <dbReference type="ARBA" id="ARBA00022670"/>
    </source>
</evidence>
<evidence type="ECO:0000256" key="5">
    <source>
        <dbReference type="ARBA" id="ARBA00022842"/>
    </source>
</evidence>
<dbReference type="Pfam" id="PF17921">
    <property type="entry name" value="Integrase_H2C2"/>
    <property type="match status" value="1"/>
</dbReference>
<evidence type="ECO:0000256" key="3">
    <source>
        <dbReference type="ARBA" id="ARBA00022750"/>
    </source>
</evidence>
<evidence type="ECO:0000256" key="2">
    <source>
        <dbReference type="ARBA" id="ARBA00022723"/>
    </source>
</evidence>
<dbReference type="AlphaFoldDB" id="A0A6L2JAM0"/>
<dbReference type="InterPro" id="IPR043502">
    <property type="entry name" value="DNA/RNA_pol_sf"/>
</dbReference>
<protein>
    <submittedName>
        <fullName evidence="15">Reverse transcriptase</fullName>
    </submittedName>
</protein>
<dbReference type="GO" id="GO:0003887">
    <property type="term" value="F:DNA-directed DNA polymerase activity"/>
    <property type="evidence" value="ECO:0007669"/>
    <property type="project" value="UniProtKB-KW"/>
</dbReference>
<keyword evidence="5" id="KW-0460">Magnesium</keyword>
<dbReference type="Pfam" id="PF17919">
    <property type="entry name" value="RT_RNaseH_2"/>
    <property type="match status" value="1"/>
</dbReference>
<evidence type="ECO:0000256" key="6">
    <source>
        <dbReference type="ARBA" id="ARBA00022908"/>
    </source>
</evidence>
<keyword evidence="3" id="KW-0064">Aspartyl protease</keyword>
<keyword evidence="8" id="KW-0808">Transferase</keyword>
<evidence type="ECO:0000256" key="10">
    <source>
        <dbReference type="ARBA" id="ARBA00023172"/>
    </source>
</evidence>
<feature type="domain" description="Reverse transcriptase" evidence="14">
    <location>
        <begin position="1"/>
        <end position="82"/>
    </location>
</feature>
<evidence type="ECO:0000259" key="13">
    <source>
        <dbReference type="PROSITE" id="PS50013"/>
    </source>
</evidence>
<organism evidence="15">
    <name type="scientific">Tanacetum cinerariifolium</name>
    <name type="common">Dalmatian daisy</name>
    <name type="synonym">Chrysanthemum cinerariifolium</name>
    <dbReference type="NCBI Taxonomy" id="118510"/>
    <lineage>
        <taxon>Eukaryota</taxon>
        <taxon>Viridiplantae</taxon>
        <taxon>Streptophyta</taxon>
        <taxon>Embryophyta</taxon>
        <taxon>Tracheophyta</taxon>
        <taxon>Spermatophyta</taxon>
        <taxon>Magnoliopsida</taxon>
        <taxon>eudicotyledons</taxon>
        <taxon>Gunneridae</taxon>
        <taxon>Pentapetalae</taxon>
        <taxon>asterids</taxon>
        <taxon>campanulids</taxon>
        <taxon>Asterales</taxon>
        <taxon>Asteraceae</taxon>
        <taxon>Asteroideae</taxon>
        <taxon>Anthemideae</taxon>
        <taxon>Anthemidinae</taxon>
        <taxon>Tanacetum</taxon>
    </lineage>
</organism>
<dbReference type="GO" id="GO:0003964">
    <property type="term" value="F:RNA-directed DNA polymerase activity"/>
    <property type="evidence" value="ECO:0007669"/>
    <property type="project" value="UniProtKB-KW"/>
</dbReference>
<keyword evidence="9" id="KW-0238">DNA-binding</keyword>
<keyword evidence="8" id="KW-0239">DNA-directed DNA polymerase</keyword>
<feature type="domain" description="Chromo" evidence="13">
    <location>
        <begin position="623"/>
        <end position="685"/>
    </location>
</feature>
<evidence type="ECO:0000256" key="11">
    <source>
        <dbReference type="ARBA" id="ARBA00023268"/>
    </source>
</evidence>
<dbReference type="PANTHER" id="PTHR37984:SF5">
    <property type="entry name" value="PROTEIN NYNRIN-LIKE"/>
    <property type="match status" value="1"/>
</dbReference>
<dbReference type="InterPro" id="IPR000953">
    <property type="entry name" value="Chromo/chromo_shadow_dom"/>
</dbReference>
<dbReference type="GO" id="GO:0004190">
    <property type="term" value="F:aspartic-type endopeptidase activity"/>
    <property type="evidence" value="ECO:0007669"/>
    <property type="project" value="UniProtKB-KW"/>
</dbReference>
<keyword evidence="1" id="KW-0645">Protease</keyword>
<dbReference type="CDD" id="cd09274">
    <property type="entry name" value="RNase_HI_RT_Ty3"/>
    <property type="match status" value="1"/>
</dbReference>
<dbReference type="SUPFAM" id="SSF53098">
    <property type="entry name" value="Ribonuclease H-like"/>
    <property type="match status" value="1"/>
</dbReference>
<dbReference type="InterPro" id="IPR036397">
    <property type="entry name" value="RNaseH_sf"/>
</dbReference>
<dbReference type="GO" id="GO:0003677">
    <property type="term" value="F:DNA binding"/>
    <property type="evidence" value="ECO:0007669"/>
    <property type="project" value="UniProtKB-KW"/>
</dbReference>
<dbReference type="Gene3D" id="3.30.420.10">
    <property type="entry name" value="Ribonuclease H-like superfamily/Ribonuclease H"/>
    <property type="match status" value="1"/>
</dbReference>
<dbReference type="GO" id="GO:0015074">
    <property type="term" value="P:DNA integration"/>
    <property type="evidence" value="ECO:0007669"/>
    <property type="project" value="UniProtKB-KW"/>
</dbReference>
<evidence type="ECO:0000256" key="8">
    <source>
        <dbReference type="ARBA" id="ARBA00022932"/>
    </source>
</evidence>
<evidence type="ECO:0000259" key="14">
    <source>
        <dbReference type="PROSITE" id="PS50878"/>
    </source>
</evidence>
<feature type="region of interest" description="Disordered" evidence="12">
    <location>
        <begin position="664"/>
        <end position="705"/>
    </location>
</feature>
<dbReference type="Pfam" id="PF00078">
    <property type="entry name" value="RVT_1"/>
    <property type="match status" value="1"/>
</dbReference>
<dbReference type="FunFam" id="3.30.70.270:FF:000003">
    <property type="entry name" value="Transposon Ty3-G Gag-Pol polyprotein"/>
    <property type="match status" value="1"/>
</dbReference>
<dbReference type="GO" id="GO:0006508">
    <property type="term" value="P:proteolysis"/>
    <property type="evidence" value="ECO:0007669"/>
    <property type="project" value="UniProtKB-KW"/>
</dbReference>
<evidence type="ECO:0000313" key="15">
    <source>
        <dbReference type="EMBL" id="GEU33567.1"/>
    </source>
</evidence>
<keyword evidence="6" id="KW-0229">DNA integration</keyword>
<dbReference type="Gene3D" id="3.30.70.270">
    <property type="match status" value="2"/>
</dbReference>
<dbReference type="InterPro" id="IPR041588">
    <property type="entry name" value="Integrase_H2C2"/>
</dbReference>
<dbReference type="InterPro" id="IPR000477">
    <property type="entry name" value="RT_dom"/>
</dbReference>
<dbReference type="InterPro" id="IPR023780">
    <property type="entry name" value="Chromo_domain"/>
</dbReference>
<dbReference type="InterPro" id="IPR043128">
    <property type="entry name" value="Rev_trsase/Diguanyl_cyclase"/>
</dbReference>
<dbReference type="FunFam" id="3.30.70.270:FF:000020">
    <property type="entry name" value="Transposon Tf2-6 polyprotein-like Protein"/>
    <property type="match status" value="1"/>
</dbReference>
<evidence type="ECO:0000256" key="7">
    <source>
        <dbReference type="ARBA" id="ARBA00022918"/>
    </source>
</evidence>
<keyword evidence="2" id="KW-0479">Metal-binding</keyword>
<evidence type="ECO:0000256" key="9">
    <source>
        <dbReference type="ARBA" id="ARBA00023125"/>
    </source>
</evidence>
<dbReference type="PANTHER" id="PTHR37984">
    <property type="entry name" value="PROTEIN CBG26694"/>
    <property type="match status" value="1"/>
</dbReference>
<sequence>MPFGLSNAPSTFQSAMNDIFRDVLRRFVLVFFDDILIYSSTLEEHYEHLRHVFSTLSEHRYYAKLSKCVFGVTEVQYLGHIISSAGVATDPEKIQSIQEWSKPTSITGLRGFLGLTGYYRRFVKGYAQIAAPLTDLLQQHQITWNDQAEQAFNTLKAAMTTLPVLALPDFTVTFDVTTDASGIGIGAVLSQNDKPISFFRIKLCPRMRSASTYIRELYAITEAVKKWRQYLLGRKFRIFTDQRSLKHLLTQVMQTPDQHKWAAKLLGYDFDVYYKPGKENQAADALSRIETPQVFTLSVPTFPWIQELRDYYKNSTGQNLIDRASKQPDTLPGYSVHDGLLYVHNQLFMPSLPSLRQKLLTEFHSSLIGGHSGINATIRRLNGSFFWPHLWEEISMDFITNLPLSNGKSAIWVIVDRLSKFAHFIALLPHSTAASLATLSCLERLALNSCTQVPITRKQTVKRKCAIEMSPFQALYGRPPPSIPHYTLGSSQVASIDTTLMEHQRLVSLLKVTLQRTCQRMSEQANKHRMAKEFQVGDMVYLRLRVYRQTSVAKRDVQKLSKRCFGPFKITERIGKVSYRLELPSGTRIHPIFHVSLLRPSYGSPNPSNLPLPITYIDDIPILEPETILDQHNIEKNGITILQVLIKWLGRDLSEATWENKDDIQLPGAAQELEDKVDANEGGIDKNPATTRPTRVIRRPSRYED</sequence>
<keyword evidence="7 15" id="KW-0695">RNA-directed DNA polymerase</keyword>
<dbReference type="SUPFAM" id="SSF54160">
    <property type="entry name" value="Chromo domain-like"/>
    <property type="match status" value="1"/>
</dbReference>